<evidence type="ECO:0000313" key="6">
    <source>
        <dbReference type="EMBL" id="CAB9526922.1"/>
    </source>
</evidence>
<organism evidence="6 7">
    <name type="scientific">Seminavis robusta</name>
    <dbReference type="NCBI Taxonomy" id="568900"/>
    <lineage>
        <taxon>Eukaryota</taxon>
        <taxon>Sar</taxon>
        <taxon>Stramenopiles</taxon>
        <taxon>Ochrophyta</taxon>
        <taxon>Bacillariophyta</taxon>
        <taxon>Bacillariophyceae</taxon>
        <taxon>Bacillariophycidae</taxon>
        <taxon>Naviculales</taxon>
        <taxon>Naviculaceae</taxon>
        <taxon>Seminavis</taxon>
    </lineage>
</organism>
<dbReference type="Proteomes" id="UP001153069">
    <property type="component" value="Unassembled WGS sequence"/>
</dbReference>
<dbReference type="PANTHER" id="PTHR48059">
    <property type="entry name" value="POLYGALACTURONASE INHIBITOR 1"/>
    <property type="match status" value="1"/>
</dbReference>
<evidence type="ECO:0000256" key="2">
    <source>
        <dbReference type="ARBA" id="ARBA00022614"/>
    </source>
</evidence>
<feature type="compositionally biased region" description="Polar residues" evidence="4">
    <location>
        <begin position="1"/>
        <end position="10"/>
    </location>
</feature>
<feature type="compositionally biased region" description="Low complexity" evidence="4">
    <location>
        <begin position="235"/>
        <end position="246"/>
    </location>
</feature>
<sequence>MNNSKETNPTKPVACLNTTSSSSGNSGTVDHATLAPPPPPTLDCTLQRLAEERAAKEALRASLGRTGTGTGTGGIVASSIPGPLVNSTDDRKPPPSATTATRGLKRSVEEKAAKDAARRSPGSATVGASDAVDSPCPQRGLKRSEEEKEAKKAARGNNSGATNQAEVTSASSAAMAMVNHTGSKGTAAASAMQPGVQFVPASDTISSTDERSCTTMRGLAKNRKPAVSGQAPAPTSGERSSTTTRGLAKNQNPSVSGQAPATVTENEAGNTQVVQSEIASVGINGEGLGNTIQRQNKCESEAPASIPNSHQPLEIEDNGGDAANMPRASPVDENQTLQHAVPLEQPKAPEGSGRKSPLIFIIVGLLVVIGIIVAGVCGSGHCSSKDSSSEEQELSPRDMDGMEIKAQLEKVLGPTYFDGSTDNTEPHQKALKWIIHQDPRQLPPDSNHLLQRFILTQFYFSTSQASPWKFCGAASGAQTDECEYKIVYNNRVGSERWLSGVSECRWAGCSCSGETDNISSFYIWDNRFTGSLPSELGLLSHARSLSLGKQNFTGTIPSTIYQLTALATLYLLGNNFTGTINPAVFSMPSLIGLDFDSNQMTGTIPTEVGLFQGNLISVSRNFLTGTIPSELFSTQKVRHSWFGDNKLSGTIPTEVGLLSVGVEKAYLDITESGDHESGPTFDFARNNALSGTIPSEFGLVDKLHWFDIQDTSIEGTIPEELILSCLHLEVLSVENCNLGGTLSTNFGLLTNLQYLMLANNNFEGSIPVGFEALTGLKDFTINGNPELRGGIPDGMCLENDRYSLGLFDFVADCAETTLTASDGTTSTGEPLVSCFEGCCSTCCDGGTGICKEQ</sequence>
<dbReference type="EMBL" id="CAICTM010001910">
    <property type="protein sequence ID" value="CAB9526922.1"/>
    <property type="molecule type" value="Genomic_DNA"/>
</dbReference>
<comment type="subcellular location">
    <subcellularLocation>
        <location evidence="1">Cell envelope</location>
    </subcellularLocation>
</comment>
<evidence type="ECO:0000256" key="5">
    <source>
        <dbReference type="SAM" id="Phobius"/>
    </source>
</evidence>
<proteinExistence type="predicted"/>
<feature type="compositionally biased region" description="Basic and acidic residues" evidence="4">
    <location>
        <begin position="49"/>
        <end position="59"/>
    </location>
</feature>
<feature type="transmembrane region" description="Helical" evidence="5">
    <location>
        <begin position="357"/>
        <end position="376"/>
    </location>
</feature>
<dbReference type="InterPro" id="IPR001611">
    <property type="entry name" value="Leu-rich_rpt"/>
</dbReference>
<feature type="compositionally biased region" description="Low complexity" evidence="4">
    <location>
        <begin position="17"/>
        <end position="34"/>
    </location>
</feature>
<keyword evidence="5" id="KW-0812">Transmembrane</keyword>
<keyword evidence="2" id="KW-0433">Leucine-rich repeat</keyword>
<feature type="compositionally biased region" description="Polar residues" evidence="4">
    <location>
        <begin position="156"/>
        <end position="168"/>
    </location>
</feature>
<feature type="compositionally biased region" description="Basic and acidic residues" evidence="4">
    <location>
        <begin position="106"/>
        <end position="118"/>
    </location>
</feature>
<evidence type="ECO:0000313" key="7">
    <source>
        <dbReference type="Proteomes" id="UP001153069"/>
    </source>
</evidence>
<comment type="caution">
    <text evidence="6">The sequence shown here is derived from an EMBL/GenBank/DDBJ whole genome shotgun (WGS) entry which is preliminary data.</text>
</comment>
<dbReference type="InterPro" id="IPR032675">
    <property type="entry name" value="LRR_dom_sf"/>
</dbReference>
<keyword evidence="5" id="KW-1133">Transmembrane helix</keyword>
<reference evidence="6" key="1">
    <citation type="submission" date="2020-06" db="EMBL/GenBank/DDBJ databases">
        <authorList>
            <consortium name="Plant Systems Biology data submission"/>
        </authorList>
    </citation>
    <scope>NUCLEOTIDE SEQUENCE</scope>
    <source>
        <strain evidence="6">D6</strain>
    </source>
</reference>
<name>A0A9N8ETK2_9STRA</name>
<protein>
    <submittedName>
        <fullName evidence="6">Leucine Rich Repeat</fullName>
    </submittedName>
</protein>
<keyword evidence="7" id="KW-1185">Reference proteome</keyword>
<gene>
    <name evidence="6" type="ORF">SEMRO_1912_G304960.1</name>
</gene>
<feature type="region of interest" description="Disordered" evidence="4">
    <location>
        <begin position="1"/>
        <end position="170"/>
    </location>
</feature>
<dbReference type="InterPro" id="IPR051848">
    <property type="entry name" value="PGIP"/>
</dbReference>
<feature type="region of interest" description="Disordered" evidence="4">
    <location>
        <begin position="298"/>
        <end position="329"/>
    </location>
</feature>
<keyword evidence="3" id="KW-0677">Repeat</keyword>
<feature type="region of interest" description="Disordered" evidence="4">
    <location>
        <begin position="199"/>
        <end position="262"/>
    </location>
</feature>
<feature type="compositionally biased region" description="Basic and acidic residues" evidence="4">
    <location>
        <begin position="142"/>
        <end position="152"/>
    </location>
</feature>
<evidence type="ECO:0000256" key="4">
    <source>
        <dbReference type="SAM" id="MobiDB-lite"/>
    </source>
</evidence>
<dbReference type="AlphaFoldDB" id="A0A9N8ETK2"/>
<feature type="compositionally biased region" description="Polar residues" evidence="4">
    <location>
        <begin position="249"/>
        <end position="262"/>
    </location>
</feature>
<dbReference type="Pfam" id="PF00560">
    <property type="entry name" value="LRR_1"/>
    <property type="match status" value="1"/>
</dbReference>
<accession>A0A9N8ETK2</accession>
<dbReference type="FunFam" id="3.80.10.10:FF:000041">
    <property type="entry name" value="LRR receptor-like serine/threonine-protein kinase ERECTA"/>
    <property type="match status" value="1"/>
</dbReference>
<evidence type="ECO:0000256" key="3">
    <source>
        <dbReference type="ARBA" id="ARBA00022737"/>
    </source>
</evidence>
<dbReference type="SUPFAM" id="SSF52058">
    <property type="entry name" value="L domain-like"/>
    <property type="match status" value="1"/>
</dbReference>
<evidence type="ECO:0000256" key="1">
    <source>
        <dbReference type="ARBA" id="ARBA00004196"/>
    </source>
</evidence>
<dbReference type="PANTHER" id="PTHR48059:SF30">
    <property type="entry name" value="OS06G0587000 PROTEIN"/>
    <property type="match status" value="1"/>
</dbReference>
<dbReference type="Gene3D" id="3.80.10.10">
    <property type="entry name" value="Ribonuclease Inhibitor"/>
    <property type="match status" value="2"/>
</dbReference>
<keyword evidence="5" id="KW-0472">Membrane</keyword>